<dbReference type="EMBL" id="BARW01032050">
    <property type="protein sequence ID" value="GAJ09046.1"/>
    <property type="molecule type" value="Genomic_DNA"/>
</dbReference>
<name>X1V8F2_9ZZZZ</name>
<proteinExistence type="predicted"/>
<sequence>MYSNTDNIIDDLKNHKENLPPGLLDDLRRYNKTFIQRWPSYG</sequence>
<organism evidence="1">
    <name type="scientific">marine sediment metagenome</name>
    <dbReference type="NCBI Taxonomy" id="412755"/>
    <lineage>
        <taxon>unclassified sequences</taxon>
        <taxon>metagenomes</taxon>
        <taxon>ecological metagenomes</taxon>
    </lineage>
</organism>
<accession>X1V8F2</accession>
<gene>
    <name evidence="1" type="ORF">S12H4_50823</name>
</gene>
<evidence type="ECO:0000313" key="1">
    <source>
        <dbReference type="EMBL" id="GAJ09046.1"/>
    </source>
</evidence>
<feature type="non-terminal residue" evidence="1">
    <location>
        <position position="42"/>
    </location>
</feature>
<comment type="caution">
    <text evidence="1">The sequence shown here is derived from an EMBL/GenBank/DDBJ whole genome shotgun (WGS) entry which is preliminary data.</text>
</comment>
<protein>
    <submittedName>
        <fullName evidence="1">Uncharacterized protein</fullName>
    </submittedName>
</protein>
<dbReference type="AlphaFoldDB" id="X1V8F2"/>
<reference evidence="1" key="1">
    <citation type="journal article" date="2014" name="Front. Microbiol.">
        <title>High frequency of phylogenetically diverse reductive dehalogenase-homologous genes in deep subseafloor sedimentary metagenomes.</title>
        <authorList>
            <person name="Kawai M."/>
            <person name="Futagami T."/>
            <person name="Toyoda A."/>
            <person name="Takaki Y."/>
            <person name="Nishi S."/>
            <person name="Hori S."/>
            <person name="Arai W."/>
            <person name="Tsubouchi T."/>
            <person name="Morono Y."/>
            <person name="Uchiyama I."/>
            <person name="Ito T."/>
            <person name="Fujiyama A."/>
            <person name="Inagaki F."/>
            <person name="Takami H."/>
        </authorList>
    </citation>
    <scope>NUCLEOTIDE SEQUENCE</scope>
    <source>
        <strain evidence="1">Expedition CK06-06</strain>
    </source>
</reference>